<organism evidence="1">
    <name type="scientific">Arundo donax</name>
    <name type="common">Giant reed</name>
    <name type="synonym">Donax arundinaceus</name>
    <dbReference type="NCBI Taxonomy" id="35708"/>
    <lineage>
        <taxon>Eukaryota</taxon>
        <taxon>Viridiplantae</taxon>
        <taxon>Streptophyta</taxon>
        <taxon>Embryophyta</taxon>
        <taxon>Tracheophyta</taxon>
        <taxon>Spermatophyta</taxon>
        <taxon>Magnoliopsida</taxon>
        <taxon>Liliopsida</taxon>
        <taxon>Poales</taxon>
        <taxon>Poaceae</taxon>
        <taxon>PACMAD clade</taxon>
        <taxon>Arundinoideae</taxon>
        <taxon>Arundineae</taxon>
        <taxon>Arundo</taxon>
    </lineage>
</organism>
<evidence type="ECO:0000313" key="1">
    <source>
        <dbReference type="EMBL" id="JAD21610.1"/>
    </source>
</evidence>
<proteinExistence type="predicted"/>
<reference evidence="1" key="1">
    <citation type="submission" date="2014-09" db="EMBL/GenBank/DDBJ databases">
        <authorList>
            <person name="Magalhaes I.L.F."/>
            <person name="Oliveira U."/>
            <person name="Santos F.R."/>
            <person name="Vidigal T.H.D.A."/>
            <person name="Brescovit A.D."/>
            <person name="Santos A.J."/>
        </authorList>
    </citation>
    <scope>NUCLEOTIDE SEQUENCE</scope>
    <source>
        <tissue evidence="1">Shoot tissue taken approximately 20 cm above the soil surface</tissue>
    </source>
</reference>
<accession>A0A0A8Y8P0</accession>
<dbReference type="AlphaFoldDB" id="A0A0A8Y8P0"/>
<dbReference type="EMBL" id="GBRH01276285">
    <property type="protein sequence ID" value="JAD21610.1"/>
    <property type="molecule type" value="Transcribed_RNA"/>
</dbReference>
<sequence length="83" mass="9296">MNFKLSKIATDFAKRDSHLTGKNNDHQFGTTIRATIVPITFSFYQTTFASHYPGLISSSRKSPMNQGLILILLASGGIRKHWI</sequence>
<protein>
    <submittedName>
        <fullName evidence="1">Uncharacterized protein</fullName>
    </submittedName>
</protein>
<name>A0A0A8Y8P0_ARUDO</name>
<reference evidence="1" key="2">
    <citation type="journal article" date="2015" name="Data Brief">
        <title>Shoot transcriptome of the giant reed, Arundo donax.</title>
        <authorList>
            <person name="Barrero R.A."/>
            <person name="Guerrero F.D."/>
            <person name="Moolhuijzen P."/>
            <person name="Goolsby J.A."/>
            <person name="Tidwell J."/>
            <person name="Bellgard S.E."/>
            <person name="Bellgard M.I."/>
        </authorList>
    </citation>
    <scope>NUCLEOTIDE SEQUENCE</scope>
    <source>
        <tissue evidence="1">Shoot tissue taken approximately 20 cm above the soil surface</tissue>
    </source>
</reference>